<protein>
    <recommendedName>
        <fullName evidence="3 7">Dihydrofolate reductase</fullName>
        <ecNumber evidence="3 7">1.5.1.3</ecNumber>
    </recommendedName>
</protein>
<evidence type="ECO:0000256" key="5">
    <source>
        <dbReference type="ARBA" id="ARBA00022857"/>
    </source>
</evidence>
<comment type="pathway">
    <text evidence="1 7">Cofactor biosynthesis; tetrahydrofolate biosynthesis; 5,6,7,8-tetrahydrofolate from 7,8-dihydrofolate: step 1/1.</text>
</comment>
<keyword evidence="4 7" id="KW-0554">One-carbon metabolism</keyword>
<dbReference type="AlphaFoldDB" id="A0A1F5NNL8"/>
<comment type="catalytic activity">
    <reaction evidence="7">
        <text>(6S)-5,6,7,8-tetrahydrofolate + NADP(+) = 7,8-dihydrofolate + NADPH + H(+)</text>
        <dbReference type="Rhea" id="RHEA:15009"/>
        <dbReference type="ChEBI" id="CHEBI:15378"/>
        <dbReference type="ChEBI" id="CHEBI:57451"/>
        <dbReference type="ChEBI" id="CHEBI:57453"/>
        <dbReference type="ChEBI" id="CHEBI:57783"/>
        <dbReference type="ChEBI" id="CHEBI:58349"/>
        <dbReference type="EC" id="1.5.1.3"/>
    </reaction>
</comment>
<dbReference type="InterPro" id="IPR024072">
    <property type="entry name" value="DHFR-like_dom_sf"/>
</dbReference>
<dbReference type="PRINTS" id="PR00070">
    <property type="entry name" value="DHFR"/>
</dbReference>
<feature type="domain" description="DHFR" evidence="9">
    <location>
        <begin position="2"/>
        <end position="158"/>
    </location>
</feature>
<dbReference type="Gene3D" id="3.40.430.10">
    <property type="entry name" value="Dihydrofolate Reductase, subunit A"/>
    <property type="match status" value="1"/>
</dbReference>
<dbReference type="PANTHER" id="PTHR48069">
    <property type="entry name" value="DIHYDROFOLATE REDUCTASE"/>
    <property type="match status" value="1"/>
</dbReference>
<dbReference type="PROSITE" id="PS00075">
    <property type="entry name" value="DHFR_1"/>
    <property type="match status" value="1"/>
</dbReference>
<evidence type="ECO:0000256" key="1">
    <source>
        <dbReference type="ARBA" id="ARBA00004903"/>
    </source>
</evidence>
<dbReference type="GO" id="GO:0050661">
    <property type="term" value="F:NADP binding"/>
    <property type="evidence" value="ECO:0007669"/>
    <property type="project" value="InterPro"/>
</dbReference>
<keyword evidence="5 7" id="KW-0521">NADP</keyword>
<accession>A0A1F5NNL8</accession>
<dbReference type="InterPro" id="IPR012259">
    <property type="entry name" value="DHFR"/>
</dbReference>
<dbReference type="UniPathway" id="UPA00077">
    <property type="reaction ID" value="UER00158"/>
</dbReference>
<comment type="caution">
    <text evidence="10">The sequence shown here is derived from an EMBL/GenBank/DDBJ whole genome shotgun (WGS) entry which is preliminary data.</text>
</comment>
<gene>
    <name evidence="10" type="ORF">A2751_04825</name>
</gene>
<proteinExistence type="inferred from homology"/>
<keyword evidence="6 7" id="KW-0560">Oxidoreductase</keyword>
<evidence type="ECO:0000313" key="11">
    <source>
        <dbReference type="Proteomes" id="UP000176864"/>
    </source>
</evidence>
<dbReference type="GO" id="GO:0046655">
    <property type="term" value="P:folic acid metabolic process"/>
    <property type="evidence" value="ECO:0007669"/>
    <property type="project" value="TreeGrafter"/>
</dbReference>
<dbReference type="Proteomes" id="UP000176864">
    <property type="component" value="Unassembled WGS sequence"/>
</dbReference>
<dbReference type="InterPro" id="IPR017925">
    <property type="entry name" value="DHFR_CS"/>
</dbReference>
<comment type="function">
    <text evidence="7">Key enzyme in folate metabolism. Catalyzes an essential reaction for de novo glycine and purine synthesis, and for DNA precursor synthesis.</text>
</comment>
<comment type="similarity">
    <text evidence="2 7 8">Belongs to the dihydrofolate reductase family.</text>
</comment>
<dbReference type="GO" id="GO:0046452">
    <property type="term" value="P:dihydrofolate metabolic process"/>
    <property type="evidence" value="ECO:0007669"/>
    <property type="project" value="TreeGrafter"/>
</dbReference>
<evidence type="ECO:0000256" key="7">
    <source>
        <dbReference type="PIRNR" id="PIRNR000194"/>
    </source>
</evidence>
<name>A0A1F5NNL8_9BACT</name>
<reference evidence="10 11" key="1">
    <citation type="journal article" date="2016" name="Nat. Commun.">
        <title>Thousands of microbial genomes shed light on interconnected biogeochemical processes in an aquifer system.</title>
        <authorList>
            <person name="Anantharaman K."/>
            <person name="Brown C.T."/>
            <person name="Hug L.A."/>
            <person name="Sharon I."/>
            <person name="Castelle C.J."/>
            <person name="Probst A.J."/>
            <person name="Thomas B.C."/>
            <person name="Singh A."/>
            <person name="Wilkins M.J."/>
            <person name="Karaoz U."/>
            <person name="Brodie E.L."/>
            <person name="Williams K.H."/>
            <person name="Hubbard S.S."/>
            <person name="Banfield J.F."/>
        </authorList>
    </citation>
    <scope>NUCLEOTIDE SEQUENCE [LARGE SCALE GENOMIC DNA]</scope>
</reference>
<evidence type="ECO:0000313" key="10">
    <source>
        <dbReference type="EMBL" id="OGE79286.1"/>
    </source>
</evidence>
<evidence type="ECO:0000256" key="3">
    <source>
        <dbReference type="ARBA" id="ARBA00012856"/>
    </source>
</evidence>
<dbReference type="GO" id="GO:0004146">
    <property type="term" value="F:dihydrofolate reductase activity"/>
    <property type="evidence" value="ECO:0007669"/>
    <property type="project" value="UniProtKB-EC"/>
</dbReference>
<dbReference type="Pfam" id="PF00186">
    <property type="entry name" value="DHFR_1"/>
    <property type="match status" value="1"/>
</dbReference>
<dbReference type="PROSITE" id="PS51330">
    <property type="entry name" value="DHFR_2"/>
    <property type="match status" value="1"/>
</dbReference>
<organism evidence="10 11">
    <name type="scientific">Candidatus Doudnabacteria bacterium RIFCSPHIGHO2_01_FULL_46_14</name>
    <dbReference type="NCBI Taxonomy" id="1817824"/>
    <lineage>
        <taxon>Bacteria</taxon>
        <taxon>Candidatus Doudnaibacteriota</taxon>
    </lineage>
</organism>
<dbReference type="GO" id="GO:0006730">
    <property type="term" value="P:one-carbon metabolic process"/>
    <property type="evidence" value="ECO:0007669"/>
    <property type="project" value="UniProtKB-KW"/>
</dbReference>
<evidence type="ECO:0000256" key="4">
    <source>
        <dbReference type="ARBA" id="ARBA00022563"/>
    </source>
</evidence>
<dbReference type="PIRSF" id="PIRSF000194">
    <property type="entry name" value="DHFR"/>
    <property type="match status" value="1"/>
</dbReference>
<evidence type="ECO:0000259" key="9">
    <source>
        <dbReference type="PROSITE" id="PS51330"/>
    </source>
</evidence>
<dbReference type="EMBL" id="MFEK01000006">
    <property type="protein sequence ID" value="OGE79286.1"/>
    <property type="molecule type" value="Genomic_DNA"/>
</dbReference>
<dbReference type="PANTHER" id="PTHR48069:SF3">
    <property type="entry name" value="DIHYDROFOLATE REDUCTASE"/>
    <property type="match status" value="1"/>
</dbReference>
<evidence type="ECO:0000256" key="8">
    <source>
        <dbReference type="RuleBase" id="RU004474"/>
    </source>
</evidence>
<evidence type="ECO:0000256" key="6">
    <source>
        <dbReference type="ARBA" id="ARBA00023002"/>
    </source>
</evidence>
<dbReference type="GO" id="GO:0046654">
    <property type="term" value="P:tetrahydrofolate biosynthetic process"/>
    <property type="evidence" value="ECO:0007669"/>
    <property type="project" value="UniProtKB-UniPathway"/>
</dbReference>
<dbReference type="GO" id="GO:0005829">
    <property type="term" value="C:cytosol"/>
    <property type="evidence" value="ECO:0007669"/>
    <property type="project" value="TreeGrafter"/>
</dbReference>
<dbReference type="STRING" id="1817824.A2751_04825"/>
<dbReference type="SUPFAM" id="SSF53597">
    <property type="entry name" value="Dihydrofolate reductase-like"/>
    <property type="match status" value="1"/>
</dbReference>
<dbReference type="InterPro" id="IPR001796">
    <property type="entry name" value="DHFR_dom"/>
</dbReference>
<dbReference type="CDD" id="cd00209">
    <property type="entry name" value="DHFR"/>
    <property type="match status" value="1"/>
</dbReference>
<sequence length="158" mass="18384">MIILGPVAIAKNWVIGSENDLPWYLPEDLKHFRQITTGKICLMGRKTFESIMRRLGKPLPNRLNIVITKDPDYKVPAGVIIYNDLKKAIADYQDKELFIIGGGQIFEQTIGLAELMYITHVEFESKGDSFFPKIDFDKWQKTEEEKHENFSFAIYRRK</sequence>
<evidence type="ECO:0000256" key="2">
    <source>
        <dbReference type="ARBA" id="ARBA00009539"/>
    </source>
</evidence>
<dbReference type="EC" id="1.5.1.3" evidence="3 7"/>